<name>A0ABP4GV49_9PSEU</name>
<accession>A0ABP4GV49</accession>
<dbReference type="SUPFAM" id="SSF63817">
    <property type="entry name" value="Sortase"/>
    <property type="match status" value="1"/>
</dbReference>
<comment type="caution">
    <text evidence="4">The sequence shown here is derived from an EMBL/GenBank/DDBJ whole genome shotgun (WGS) entry which is preliminary data.</text>
</comment>
<reference evidence="5" key="1">
    <citation type="journal article" date="2019" name="Int. J. Syst. Evol. Microbiol.">
        <title>The Global Catalogue of Microorganisms (GCM) 10K type strain sequencing project: providing services to taxonomists for standard genome sequencing and annotation.</title>
        <authorList>
            <consortium name="The Broad Institute Genomics Platform"/>
            <consortium name="The Broad Institute Genome Sequencing Center for Infectious Disease"/>
            <person name="Wu L."/>
            <person name="Ma J."/>
        </authorList>
    </citation>
    <scope>NUCLEOTIDE SEQUENCE [LARGE SCALE GENOMIC DNA]</scope>
    <source>
        <strain evidence="5">JCM 13023</strain>
    </source>
</reference>
<dbReference type="EMBL" id="BAAALN010000005">
    <property type="protein sequence ID" value="GAA1233305.1"/>
    <property type="molecule type" value="Genomic_DNA"/>
</dbReference>
<dbReference type="NCBIfam" id="NF033748">
    <property type="entry name" value="class_F_sortase"/>
    <property type="match status" value="1"/>
</dbReference>
<protein>
    <submittedName>
        <fullName evidence="4">Class F sortase</fullName>
    </submittedName>
</protein>
<proteinExistence type="predicted"/>
<dbReference type="CDD" id="cd05829">
    <property type="entry name" value="Sortase_F"/>
    <property type="match status" value="1"/>
</dbReference>
<evidence type="ECO:0000256" key="2">
    <source>
        <dbReference type="SAM" id="MobiDB-lite"/>
    </source>
</evidence>
<dbReference type="PROSITE" id="PS51257">
    <property type="entry name" value="PROKAR_LIPOPROTEIN"/>
    <property type="match status" value="1"/>
</dbReference>
<organism evidence="4 5">
    <name type="scientific">Prauserella halophila</name>
    <dbReference type="NCBI Taxonomy" id="185641"/>
    <lineage>
        <taxon>Bacteria</taxon>
        <taxon>Bacillati</taxon>
        <taxon>Actinomycetota</taxon>
        <taxon>Actinomycetes</taxon>
        <taxon>Pseudonocardiales</taxon>
        <taxon>Pseudonocardiaceae</taxon>
        <taxon>Prauserella</taxon>
    </lineage>
</organism>
<evidence type="ECO:0000313" key="4">
    <source>
        <dbReference type="EMBL" id="GAA1233305.1"/>
    </source>
</evidence>
<evidence type="ECO:0000256" key="3">
    <source>
        <dbReference type="SAM" id="SignalP"/>
    </source>
</evidence>
<gene>
    <name evidence="4" type="ORF">GCM10009676_15790</name>
</gene>
<keyword evidence="1" id="KW-0378">Hydrolase</keyword>
<dbReference type="Gene3D" id="2.40.260.10">
    <property type="entry name" value="Sortase"/>
    <property type="match status" value="1"/>
</dbReference>
<feature type="chain" id="PRO_5045079529" evidence="3">
    <location>
        <begin position="29"/>
        <end position="212"/>
    </location>
</feature>
<keyword evidence="5" id="KW-1185">Reference proteome</keyword>
<dbReference type="RefSeq" id="WP_253863654.1">
    <property type="nucleotide sequence ID" value="NZ_BAAALN010000005.1"/>
</dbReference>
<feature type="signal peptide" evidence="3">
    <location>
        <begin position="1"/>
        <end position="28"/>
    </location>
</feature>
<dbReference type="InterPro" id="IPR023365">
    <property type="entry name" value="Sortase_dom-sf"/>
</dbReference>
<dbReference type="Proteomes" id="UP001500653">
    <property type="component" value="Unassembled WGS sequence"/>
</dbReference>
<dbReference type="InterPro" id="IPR005754">
    <property type="entry name" value="Sortase"/>
</dbReference>
<sequence length="212" mass="22493">MHVWRGTRGGRFTVSPLLALVLAVAGCAAPDHPAGGGTGSPAPTSTSVQGDRGAPENPAEPVPEWVDVPTIGAHSSLIPLGLNEDGTVAVPSVQRPMQAGWYRHGPVPGEVGPAVVLGHVNGDGRDGIFARLHELGRGDDIRVGRDDGTVVRFRVTRVSQVPKERFPSDRVYGDTADPELRLITCGGEYDEDAESYRDNVIVYAERPPARGH</sequence>
<dbReference type="Pfam" id="PF04203">
    <property type="entry name" value="Sortase"/>
    <property type="match status" value="1"/>
</dbReference>
<keyword evidence="3" id="KW-0732">Signal</keyword>
<evidence type="ECO:0000256" key="1">
    <source>
        <dbReference type="ARBA" id="ARBA00022801"/>
    </source>
</evidence>
<evidence type="ECO:0000313" key="5">
    <source>
        <dbReference type="Proteomes" id="UP001500653"/>
    </source>
</evidence>
<dbReference type="InterPro" id="IPR042001">
    <property type="entry name" value="Sortase_F"/>
</dbReference>
<feature type="region of interest" description="Disordered" evidence="2">
    <location>
        <begin position="33"/>
        <end position="63"/>
    </location>
</feature>